<dbReference type="EMBL" id="JAVDVX010000013">
    <property type="protein sequence ID" value="MDR7092218.1"/>
    <property type="molecule type" value="Genomic_DNA"/>
</dbReference>
<dbReference type="PANTHER" id="PTHR22674:SF6">
    <property type="entry name" value="NTPASE KAP FAMILY P-LOOP DOMAIN-CONTAINING PROTEIN 1"/>
    <property type="match status" value="1"/>
</dbReference>
<reference evidence="2 3" key="1">
    <citation type="submission" date="2023-07" db="EMBL/GenBank/DDBJ databases">
        <title>Sorghum-associated microbial communities from plants grown in Nebraska, USA.</title>
        <authorList>
            <person name="Schachtman D."/>
        </authorList>
    </citation>
    <scope>NUCLEOTIDE SEQUENCE [LARGE SCALE GENOMIC DNA]</scope>
    <source>
        <strain evidence="2 3">BE190</strain>
    </source>
</reference>
<gene>
    <name evidence="2" type="ORF">J2X05_004259</name>
</gene>
<proteinExistence type="predicted"/>
<evidence type="ECO:0000313" key="2">
    <source>
        <dbReference type="EMBL" id="MDR7092218.1"/>
    </source>
</evidence>
<dbReference type="InterPro" id="IPR011646">
    <property type="entry name" value="KAP_P-loop"/>
</dbReference>
<protein>
    <recommendedName>
        <fullName evidence="1">KAP NTPase domain-containing protein</fullName>
    </recommendedName>
</protein>
<feature type="domain" description="KAP NTPase" evidence="1">
    <location>
        <begin position="22"/>
        <end position="309"/>
    </location>
</feature>
<dbReference type="Proteomes" id="UP001253595">
    <property type="component" value="Unassembled WGS sequence"/>
</dbReference>
<comment type="caution">
    <text evidence="2">The sequence shown here is derived from an EMBL/GenBank/DDBJ whole genome shotgun (WGS) entry which is preliminary data.</text>
</comment>
<accession>A0ABU1V4K1</accession>
<dbReference type="InterPro" id="IPR027417">
    <property type="entry name" value="P-loop_NTPase"/>
</dbReference>
<evidence type="ECO:0000313" key="3">
    <source>
        <dbReference type="Proteomes" id="UP001253595"/>
    </source>
</evidence>
<dbReference type="Gene3D" id="3.40.50.300">
    <property type="entry name" value="P-loop containing nucleotide triphosphate hydrolases"/>
    <property type="match status" value="1"/>
</dbReference>
<dbReference type="InterPro" id="IPR052754">
    <property type="entry name" value="NTPase_KAP_P-loop"/>
</dbReference>
<dbReference type="SUPFAM" id="SSF52540">
    <property type="entry name" value="P-loop containing nucleoside triphosphate hydrolases"/>
    <property type="match status" value="1"/>
</dbReference>
<dbReference type="RefSeq" id="WP_310076313.1">
    <property type="nucleotide sequence ID" value="NZ_JAVDVX010000013.1"/>
</dbReference>
<dbReference type="Pfam" id="PF07693">
    <property type="entry name" value="KAP_NTPase"/>
    <property type="match status" value="1"/>
</dbReference>
<organism evidence="2 3">
    <name type="scientific">Cellvibrio fibrivorans</name>
    <dbReference type="NCBI Taxonomy" id="126350"/>
    <lineage>
        <taxon>Bacteria</taxon>
        <taxon>Pseudomonadati</taxon>
        <taxon>Pseudomonadota</taxon>
        <taxon>Gammaproteobacteria</taxon>
        <taxon>Cellvibrionales</taxon>
        <taxon>Cellvibrionaceae</taxon>
        <taxon>Cellvibrio</taxon>
    </lineage>
</organism>
<sequence length="712" mass="81103">MSSYHYDKPITGYEDSPDFLNRTVFAEHLATILQIPVGEDCMTVSLEGEWGYGKTSIINLVKKALKAQKTVPIIVEYNPWLAGNAEALIQDFLVQFSSQLNMPNRSDEGLSVAKELLAYSELFNAMKFIPGVEPWASTVQSVFNVIGSSAKKISKLKSLDLLGRKNRINELLNNLGVSIVVVIDDIDRLTPDEAFQVIRLVKAVADFPSTSFLLSFDPVYLAGSLEKHGIVNSSQYLDKVIQLRVPLPIIAYQDLQKLADIELRQLSDKSLTESFEQDQDRLSYLYHKHVKYLIRSPRELKRIFNHLRFVLAQTEGNVCFTDLYCLSVIAIKSQKIYQSLKDFPEWYVGRKFDNGFESETKEDVVEREKHKRSALLNSLPEMDSFHMTGLLQELFPLLAEDDYSGFDSNYDQGGRVASEKRLYVALHYQVPSGYASDTDVNHFISGSIDRKNYLQKAISDGHIERLFELLTHRLGKMSQDEIGQSLYAVYDFYLNSDYVKECRGASHSFFGFDPYRNVYWITNDFIGIVEKKNTFIFGLLDNSLRLPIAADVARRIMAQQGKINANDPRLVNEKWLSQEESEDYLNQWSCLVVRELLEGDLVDSIYASHIYYVFCYVAPEKITQIFEGWLQEESGVEKIAKLIGRCGSDSSNGPYAEISEQAISKFLNYSLLKELISVKLEKSIDELPVYLKAIYLSIVTGDKYYLKDATTG</sequence>
<evidence type="ECO:0000259" key="1">
    <source>
        <dbReference type="Pfam" id="PF07693"/>
    </source>
</evidence>
<dbReference type="PANTHER" id="PTHR22674">
    <property type="entry name" value="NTPASE, KAP FAMILY P-LOOP DOMAIN-CONTAINING 1"/>
    <property type="match status" value="1"/>
</dbReference>
<name>A0ABU1V4K1_9GAMM</name>
<keyword evidence="3" id="KW-1185">Reference proteome</keyword>